<dbReference type="RefSeq" id="WP_014139040.1">
    <property type="nucleotide sequence ID" value="NC_016109.1"/>
</dbReference>
<evidence type="ECO:0000256" key="1">
    <source>
        <dbReference type="SAM" id="MobiDB-lite"/>
    </source>
</evidence>
<dbReference type="InterPro" id="IPR025058">
    <property type="entry name" value="DUF3995"/>
</dbReference>
<dbReference type="EMBL" id="AP010968">
    <property type="protein sequence ID" value="BAJ31744.1"/>
    <property type="molecule type" value="Genomic_DNA"/>
</dbReference>
<evidence type="ECO:0000313" key="4">
    <source>
        <dbReference type="Proteomes" id="UP000007076"/>
    </source>
</evidence>
<evidence type="ECO:0008006" key="5">
    <source>
        <dbReference type="Google" id="ProtNLM"/>
    </source>
</evidence>
<proteinExistence type="predicted"/>
<reference evidence="3 4" key="1">
    <citation type="journal article" date="2010" name="DNA Res.">
        <title>Genome sequence of Kitasatospora setae NBRC 14216T: an evolutionary snapshot of the family Streptomycetaceae.</title>
        <authorList>
            <person name="Ichikawa N."/>
            <person name="Oguchi A."/>
            <person name="Ikeda H."/>
            <person name="Ishikawa J."/>
            <person name="Kitani S."/>
            <person name="Watanabe Y."/>
            <person name="Nakamura S."/>
            <person name="Katano Y."/>
            <person name="Kishi E."/>
            <person name="Sasagawa M."/>
            <person name="Ankai A."/>
            <person name="Fukui S."/>
            <person name="Hashimoto Y."/>
            <person name="Kamata S."/>
            <person name="Otoguro M."/>
            <person name="Tanikawa S."/>
            <person name="Nihira T."/>
            <person name="Horinouchi S."/>
            <person name="Ohnishi Y."/>
            <person name="Hayakawa M."/>
            <person name="Kuzuyama T."/>
            <person name="Arisawa A."/>
            <person name="Nomoto F."/>
            <person name="Miura H."/>
            <person name="Takahashi Y."/>
            <person name="Fujita N."/>
        </authorList>
    </citation>
    <scope>NUCLEOTIDE SEQUENCE [LARGE SCALE GENOMIC DNA]</scope>
    <source>
        <strain evidence="4">ATCC 33774 / DSM 43861 / JCM 3304 / KCC A-0304 / NBRC 14216 / KM-6054</strain>
    </source>
</reference>
<dbReference type="HOGENOM" id="CLU_113739_0_0_11"/>
<dbReference type="AlphaFoldDB" id="E4N0R0"/>
<gene>
    <name evidence="3" type="ordered locus">KSE_59740</name>
</gene>
<protein>
    <recommendedName>
        <fullName evidence="5">DUF3995 domain-containing protein</fullName>
    </recommendedName>
</protein>
<evidence type="ECO:0000256" key="2">
    <source>
        <dbReference type="SAM" id="Phobius"/>
    </source>
</evidence>
<keyword evidence="2" id="KW-1133">Transmembrane helix</keyword>
<organism evidence="3 4">
    <name type="scientific">Kitasatospora setae (strain ATCC 33774 / DSM 43861 / JCM 3304 / KCC A-0304 / NBRC 14216 / KM-6054)</name>
    <name type="common">Streptomyces setae</name>
    <dbReference type="NCBI Taxonomy" id="452652"/>
    <lineage>
        <taxon>Bacteria</taxon>
        <taxon>Bacillati</taxon>
        <taxon>Actinomycetota</taxon>
        <taxon>Actinomycetes</taxon>
        <taxon>Kitasatosporales</taxon>
        <taxon>Streptomycetaceae</taxon>
        <taxon>Kitasatospora</taxon>
    </lineage>
</organism>
<feature type="transmembrane region" description="Helical" evidence="2">
    <location>
        <begin position="7"/>
        <end position="28"/>
    </location>
</feature>
<keyword evidence="4" id="KW-1185">Reference proteome</keyword>
<dbReference type="Pfam" id="PF13160">
    <property type="entry name" value="DUF3995"/>
    <property type="match status" value="1"/>
</dbReference>
<feature type="transmembrane region" description="Helical" evidence="2">
    <location>
        <begin position="87"/>
        <end position="109"/>
    </location>
</feature>
<sequence>MRAGRGGWGYGAAGWAGAFAAAHVYWAVGGSHGLAVSAGERLAAERPGWFVAAGLWGVAAACLAGAGLGVLLARAGAASRWRRAVEWAGRWVGVLLLARGALVEVLLLTDATGLDGAVSRAQRAWTLELWNPWFLAGGVLFWLAARALRRSAAESPAGRPAERGPGRDGRGSGQAGVDQAAAVDE</sequence>
<accession>E4N0R0</accession>
<feature type="transmembrane region" description="Helical" evidence="2">
    <location>
        <begin position="129"/>
        <end position="148"/>
    </location>
</feature>
<dbReference type="eggNOG" id="ENOG5033AY7">
    <property type="taxonomic scope" value="Bacteria"/>
</dbReference>
<keyword evidence="2" id="KW-0472">Membrane</keyword>
<name>E4N0R0_KITSK</name>
<dbReference type="KEGG" id="ksk:KSE_59740"/>
<feature type="transmembrane region" description="Helical" evidence="2">
    <location>
        <begin position="48"/>
        <end position="75"/>
    </location>
</feature>
<dbReference type="Proteomes" id="UP000007076">
    <property type="component" value="Chromosome"/>
</dbReference>
<dbReference type="PATRIC" id="fig|452652.3.peg.5982"/>
<evidence type="ECO:0000313" key="3">
    <source>
        <dbReference type="EMBL" id="BAJ31744.1"/>
    </source>
</evidence>
<feature type="compositionally biased region" description="Basic and acidic residues" evidence="1">
    <location>
        <begin position="160"/>
        <end position="170"/>
    </location>
</feature>
<feature type="region of interest" description="Disordered" evidence="1">
    <location>
        <begin position="151"/>
        <end position="185"/>
    </location>
</feature>
<keyword evidence="2" id="KW-0812">Transmembrane</keyword>